<gene>
    <name evidence="1" type="ORF">RHGRI_034921</name>
</gene>
<sequence>MDVARPRVERGIDTFPRALRWIRPRAQESDLSDFVTLRTQLEVIEPDHIDWLPFENLVEAHNLRAELVLSRSRSPFFSYNSWELYMGERCWRQLMGNFAIPANPPRVTFGQRDSRSIPQPESADRLLRPGDYLDWFKGVSIGRFTSLARVVEGRSVGVEQARYFQRFGGNPDMVSGDLNRQVLAERDYYRRCHERAEQAGPSSESRYQRDRTFDFFNLNAGKDEHDD</sequence>
<keyword evidence="2" id="KW-1185">Reference proteome</keyword>
<accession>A0AAV6I303</accession>
<evidence type="ECO:0000313" key="2">
    <source>
        <dbReference type="Proteomes" id="UP000823749"/>
    </source>
</evidence>
<name>A0AAV6I303_9ERIC</name>
<dbReference type="AlphaFoldDB" id="A0AAV6I303"/>
<dbReference type="Proteomes" id="UP000823749">
    <property type="component" value="Chromosome 12"/>
</dbReference>
<organism evidence="1 2">
    <name type="scientific">Rhododendron griersonianum</name>
    <dbReference type="NCBI Taxonomy" id="479676"/>
    <lineage>
        <taxon>Eukaryota</taxon>
        <taxon>Viridiplantae</taxon>
        <taxon>Streptophyta</taxon>
        <taxon>Embryophyta</taxon>
        <taxon>Tracheophyta</taxon>
        <taxon>Spermatophyta</taxon>
        <taxon>Magnoliopsida</taxon>
        <taxon>eudicotyledons</taxon>
        <taxon>Gunneridae</taxon>
        <taxon>Pentapetalae</taxon>
        <taxon>asterids</taxon>
        <taxon>Ericales</taxon>
        <taxon>Ericaceae</taxon>
        <taxon>Ericoideae</taxon>
        <taxon>Rhodoreae</taxon>
        <taxon>Rhododendron</taxon>
    </lineage>
</organism>
<proteinExistence type="predicted"/>
<comment type="caution">
    <text evidence="1">The sequence shown here is derived from an EMBL/GenBank/DDBJ whole genome shotgun (WGS) entry which is preliminary data.</text>
</comment>
<reference evidence="1" key="1">
    <citation type="submission" date="2020-08" db="EMBL/GenBank/DDBJ databases">
        <title>Plant Genome Project.</title>
        <authorList>
            <person name="Zhang R.-G."/>
        </authorList>
    </citation>
    <scope>NUCLEOTIDE SEQUENCE</scope>
    <source>
        <strain evidence="1">WSP0</strain>
        <tissue evidence="1">Leaf</tissue>
    </source>
</reference>
<protein>
    <submittedName>
        <fullName evidence="1">Uncharacterized protein</fullName>
    </submittedName>
</protein>
<evidence type="ECO:0000313" key="1">
    <source>
        <dbReference type="EMBL" id="KAG5522931.1"/>
    </source>
</evidence>
<dbReference type="EMBL" id="JACTNZ010000012">
    <property type="protein sequence ID" value="KAG5522931.1"/>
    <property type="molecule type" value="Genomic_DNA"/>
</dbReference>